<reference evidence="1" key="1">
    <citation type="submission" date="2024-01" db="EMBL/GenBank/DDBJ databases">
        <title>The first autotrophic representatives of the genus Thermodesulfovibrio.</title>
        <authorList>
            <person name="Maltseva A.I."/>
            <person name="Elcheninov A.G."/>
            <person name="Kublanov I.V."/>
            <person name="Lebedinsky A.V."/>
            <person name="Frolov E.N."/>
        </authorList>
    </citation>
    <scope>NUCLEOTIDE SEQUENCE</scope>
    <source>
        <strain evidence="1">3907-1M</strain>
    </source>
</reference>
<name>A0AAU8GWQ6_9BACT</name>
<dbReference type="AlphaFoldDB" id="A0AAU8GWQ6"/>
<accession>A0AAU8GWQ6</accession>
<protein>
    <submittedName>
        <fullName evidence="1">Uncharacterized protein</fullName>
    </submittedName>
</protein>
<dbReference type="EMBL" id="CP144373">
    <property type="protein sequence ID" value="XCH46902.1"/>
    <property type="molecule type" value="Genomic_DNA"/>
</dbReference>
<dbReference type="KEGG" id="taut:V4D30_01155"/>
<dbReference type="RefSeq" id="WP_353684427.1">
    <property type="nucleotide sequence ID" value="NZ_CP144373.1"/>
</dbReference>
<sequence length="62" mass="7228">MLTKETIKEIIKESPLIVLFTPQEVENVVEEIYNKYINVNKTDVDTTNLKGGEHATFWFPCR</sequence>
<organism evidence="1">
    <name type="scientific">Thermodesulfovibrio autotrophicus</name>
    <dbReference type="NCBI Taxonomy" id="3118333"/>
    <lineage>
        <taxon>Bacteria</taxon>
        <taxon>Pseudomonadati</taxon>
        <taxon>Nitrospirota</taxon>
        <taxon>Thermodesulfovibrionia</taxon>
        <taxon>Thermodesulfovibrionales</taxon>
        <taxon>Thermodesulfovibrionaceae</taxon>
        <taxon>Thermodesulfovibrio</taxon>
    </lineage>
</organism>
<proteinExistence type="predicted"/>
<evidence type="ECO:0000313" key="1">
    <source>
        <dbReference type="EMBL" id="XCH46902.1"/>
    </source>
</evidence>
<gene>
    <name evidence="1" type="ORF">V4D30_01155</name>
</gene>